<keyword evidence="5" id="KW-0862">Zinc</keyword>
<dbReference type="InterPro" id="IPR007219">
    <property type="entry name" value="XnlR_reg_dom"/>
</dbReference>
<comment type="subcellular location">
    <subcellularLocation>
        <location evidence="1">Nucleus</location>
    </subcellularLocation>
</comment>
<evidence type="ECO:0000259" key="7">
    <source>
        <dbReference type="Pfam" id="PF04082"/>
    </source>
</evidence>
<sequence>MPILLQHNDRDEMEHLELFPQDPLTWKVGSNNTDEHLDNYWKSFHPSYPILHLPTFNAVDASPLLKASMMIIGALYDNQPPAKSEAKLLHERCLKVVAKRYDDMQPGSLQPRLCDQQALFLLEFYSQFKSRRLPPVAVRRLNNAFETMFHQLLQDREAMPTGGFQNPTDLNPGGDYETACRQWADWIRLSSKQRLLVATIILRTQKASLLARDNGRPMFQATDLPFPCSTSIWDAPSAVDWVDLMHLNSSSLRRVSEALEDSSIQRSVPFDSFQSAVLIAGCYNADLQDVFLYMRDRDSFEQGLDQSYASQMHYHATLLSQNTPLRALLAVSGESWILNENLEQESFTTEKRNLRIWLDESWTLEAYEHKVPVMKAIKQAIHVLRLCVDASEEKPPTLPLHWEMMAHISVLVLWAVAYRVSELCKQLVLAPSLNTVFPSLGSTNYSTAPLLAESPDHMQRVRDFMSFADEATNVADLRAQWHSGSVPLAQWRLGVTAMLQWVCMRLEKANPEQRSRSDVLSAAINSLSRLCERGWEPGWF</sequence>
<evidence type="ECO:0000256" key="1">
    <source>
        <dbReference type="ARBA" id="ARBA00004123"/>
    </source>
</evidence>
<dbReference type="Proteomes" id="UP001172684">
    <property type="component" value="Unassembled WGS sequence"/>
</dbReference>
<protein>
    <recommendedName>
        <fullName evidence="7">Xylanolytic transcriptional activator regulatory domain-containing protein</fullName>
    </recommendedName>
</protein>
<keyword evidence="9" id="KW-1185">Reference proteome</keyword>
<keyword evidence="3" id="KW-0677">Repeat</keyword>
<keyword evidence="6" id="KW-0539">Nucleus</keyword>
<evidence type="ECO:0000256" key="6">
    <source>
        <dbReference type="ARBA" id="ARBA00023242"/>
    </source>
</evidence>
<proteinExistence type="predicted"/>
<keyword evidence="4" id="KW-0863">Zinc-finger</keyword>
<accession>A0ABQ9NMC8</accession>
<organism evidence="8 9">
    <name type="scientific">Coniosporium apollinis</name>
    <dbReference type="NCBI Taxonomy" id="61459"/>
    <lineage>
        <taxon>Eukaryota</taxon>
        <taxon>Fungi</taxon>
        <taxon>Dikarya</taxon>
        <taxon>Ascomycota</taxon>
        <taxon>Pezizomycotina</taxon>
        <taxon>Dothideomycetes</taxon>
        <taxon>Dothideomycetes incertae sedis</taxon>
        <taxon>Coniosporium</taxon>
    </lineage>
</organism>
<dbReference type="PANTHER" id="PTHR40626:SF11">
    <property type="entry name" value="ZINC FINGER PROTEIN YPR022C"/>
    <property type="match status" value="1"/>
</dbReference>
<feature type="domain" description="Xylanolytic transcriptional activator regulatory" evidence="7">
    <location>
        <begin position="37"/>
        <end position="244"/>
    </location>
</feature>
<dbReference type="EMBL" id="JAPDRL010000053">
    <property type="protein sequence ID" value="KAJ9661983.1"/>
    <property type="molecule type" value="Genomic_DNA"/>
</dbReference>
<evidence type="ECO:0000313" key="8">
    <source>
        <dbReference type="EMBL" id="KAJ9661983.1"/>
    </source>
</evidence>
<dbReference type="CDD" id="cd12148">
    <property type="entry name" value="fungal_TF_MHR"/>
    <property type="match status" value="1"/>
</dbReference>
<gene>
    <name evidence="8" type="ORF">H2201_006272</name>
</gene>
<comment type="caution">
    <text evidence="8">The sequence shown here is derived from an EMBL/GenBank/DDBJ whole genome shotgun (WGS) entry which is preliminary data.</text>
</comment>
<evidence type="ECO:0000256" key="4">
    <source>
        <dbReference type="ARBA" id="ARBA00022771"/>
    </source>
</evidence>
<evidence type="ECO:0000256" key="5">
    <source>
        <dbReference type="ARBA" id="ARBA00022833"/>
    </source>
</evidence>
<evidence type="ECO:0000256" key="3">
    <source>
        <dbReference type="ARBA" id="ARBA00022737"/>
    </source>
</evidence>
<keyword evidence="2" id="KW-0479">Metal-binding</keyword>
<name>A0ABQ9NMC8_9PEZI</name>
<dbReference type="Pfam" id="PF04082">
    <property type="entry name" value="Fungal_trans"/>
    <property type="match status" value="1"/>
</dbReference>
<reference evidence="8" key="1">
    <citation type="submission" date="2022-10" db="EMBL/GenBank/DDBJ databases">
        <title>Culturing micro-colonial fungi from biological soil crusts in the Mojave desert and describing Neophaeococcomyces mojavensis, and introducing the new genera and species Taxawa tesnikishii.</title>
        <authorList>
            <person name="Kurbessoian T."/>
            <person name="Stajich J.E."/>
        </authorList>
    </citation>
    <scope>NUCLEOTIDE SEQUENCE</scope>
    <source>
        <strain evidence="8">TK_1</strain>
    </source>
</reference>
<dbReference type="PANTHER" id="PTHR40626">
    <property type="entry name" value="MIP31509P"/>
    <property type="match status" value="1"/>
</dbReference>
<dbReference type="InterPro" id="IPR051059">
    <property type="entry name" value="VerF-like"/>
</dbReference>
<evidence type="ECO:0000256" key="2">
    <source>
        <dbReference type="ARBA" id="ARBA00022723"/>
    </source>
</evidence>
<evidence type="ECO:0000313" key="9">
    <source>
        <dbReference type="Proteomes" id="UP001172684"/>
    </source>
</evidence>